<feature type="compositionally biased region" description="Basic and acidic residues" evidence="1">
    <location>
        <begin position="12"/>
        <end position="25"/>
    </location>
</feature>
<evidence type="ECO:0000313" key="2">
    <source>
        <dbReference type="EMBL" id="WZN60629.1"/>
    </source>
</evidence>
<feature type="region of interest" description="Disordered" evidence="1">
    <location>
        <begin position="162"/>
        <end position="186"/>
    </location>
</feature>
<dbReference type="AlphaFoldDB" id="A0AAX4P324"/>
<gene>
    <name evidence="2" type="ORF">HKI87_03g21630</name>
</gene>
<evidence type="ECO:0000313" key="3">
    <source>
        <dbReference type="Proteomes" id="UP001472866"/>
    </source>
</evidence>
<reference evidence="2 3" key="1">
    <citation type="submission" date="2024-03" db="EMBL/GenBank/DDBJ databases">
        <title>Complete genome sequence of the green alga Chloropicon roscoffensis RCC1871.</title>
        <authorList>
            <person name="Lemieux C."/>
            <person name="Pombert J.-F."/>
            <person name="Otis C."/>
            <person name="Turmel M."/>
        </authorList>
    </citation>
    <scope>NUCLEOTIDE SEQUENCE [LARGE SCALE GENOMIC DNA]</scope>
    <source>
        <strain evidence="2 3">RCC1871</strain>
    </source>
</reference>
<feature type="compositionally biased region" description="Basic and acidic residues" evidence="1">
    <location>
        <begin position="52"/>
        <end position="75"/>
    </location>
</feature>
<feature type="region of interest" description="Disordered" evidence="1">
    <location>
        <begin position="1"/>
        <end position="75"/>
    </location>
</feature>
<sequence>MSGDEASTSARAEQKPHGEDAHAQWRDAISGASAEGEGNKKLGRRHQRRRASLYDRIEPGRRKKEARAEQIRRERDELELKDATFSPKISTYSKKLGSRRGSIEDRLLKSDFERNSTVAELRRFHKANELEECTFKPTVRSHKGKGDKISTVEMPVFGRLLATSGGKEASTSGKREEATRGRKGETSEVFDRLWEKSLAKQGGREKGKRMWRRRESILPNGAPLSPFALDLRTPQRRAKKSKDPEPLHSSEWINNLYRDASVRRKVQRSREDAIDRQILDRTTCYNMTDHSFNIMMKTVSRETMLELDRQFPNSDYVEQVGFLDVVIAFEILPPLEKLGVRHLKYLPEEELLVERLWNILATGVCDGGDNAENVVMVVPKAAFHDFMILVECCILNGNMKQEMREIFNEQKNVENMEFWRVLETVAEVKLVNKQAYSNLRHDASSGVGEEEASLCKEVVSKKDRKSFLKFYKTQLSHPAKVKSKTDTLRAKLDAEELSHCTFAPKLYHRPKSSRRGQAVAVRKTDIVPSGTAELEKTMSKALAKPRTQKDSNPNQVTFAVLKYPNGYSKHLNRMDAPTEFDPHCFHYVPEKEKECMLSRIVFYFEFRYGGKFVSIPVHLRENPRKIALVIAKHLQIPKEAYSKLLSIVKKKMVENRCFESFEDSDERTAFTYSYAEQYRKSRGLEKPWKHLYSVFDAEPEQSYAALAEEEDVLREDGGDWSDPEDDVVGRRRPVEVSYCQKEAANLESTESQERPKERKASNDRSSRGVPGGYSEKYQEDSSFAKMILDPGFVGMHSVKEGDKRSLQAYRADLRAALLTEPPEACREHLLKAMDDLWLPVK</sequence>
<feature type="compositionally biased region" description="Polar residues" evidence="1">
    <location>
        <begin position="1"/>
        <end position="11"/>
    </location>
</feature>
<feature type="region of interest" description="Disordered" evidence="1">
    <location>
        <begin position="741"/>
        <end position="776"/>
    </location>
</feature>
<feature type="compositionally biased region" description="Basic residues" evidence="1">
    <location>
        <begin position="41"/>
        <end position="51"/>
    </location>
</feature>
<organism evidence="2 3">
    <name type="scientific">Chloropicon roscoffensis</name>
    <dbReference type="NCBI Taxonomy" id="1461544"/>
    <lineage>
        <taxon>Eukaryota</taxon>
        <taxon>Viridiplantae</taxon>
        <taxon>Chlorophyta</taxon>
        <taxon>Chloropicophyceae</taxon>
        <taxon>Chloropicales</taxon>
        <taxon>Chloropicaceae</taxon>
        <taxon>Chloropicon</taxon>
    </lineage>
</organism>
<feature type="compositionally biased region" description="Basic and acidic residues" evidence="1">
    <location>
        <begin position="173"/>
        <end position="186"/>
    </location>
</feature>
<dbReference type="PANTHER" id="PTHR37028">
    <property type="entry name" value="UNNAMED PRODUCT-RELATED"/>
    <property type="match status" value="1"/>
</dbReference>
<feature type="compositionally biased region" description="Basic and acidic residues" evidence="1">
    <location>
        <begin position="751"/>
        <end position="766"/>
    </location>
</feature>
<dbReference type="PANTHER" id="PTHR37028:SF4">
    <property type="entry name" value="ALMS MOTIF DOMAIN-CONTAINING PROTEIN"/>
    <property type="match status" value="1"/>
</dbReference>
<protein>
    <submittedName>
        <fullName evidence="2">Uncharacterized protein</fullName>
    </submittedName>
</protein>
<dbReference type="EMBL" id="CP151503">
    <property type="protein sequence ID" value="WZN60629.1"/>
    <property type="molecule type" value="Genomic_DNA"/>
</dbReference>
<feature type="region of interest" description="Disordered" evidence="1">
    <location>
        <begin position="714"/>
        <end position="733"/>
    </location>
</feature>
<feature type="compositionally biased region" description="Acidic residues" evidence="1">
    <location>
        <begin position="714"/>
        <end position="726"/>
    </location>
</feature>
<proteinExistence type="predicted"/>
<name>A0AAX4P324_9CHLO</name>
<dbReference type="Proteomes" id="UP001472866">
    <property type="component" value="Chromosome 03"/>
</dbReference>
<accession>A0AAX4P324</accession>
<feature type="region of interest" description="Disordered" evidence="1">
    <location>
        <begin position="223"/>
        <end position="247"/>
    </location>
</feature>
<evidence type="ECO:0000256" key="1">
    <source>
        <dbReference type="SAM" id="MobiDB-lite"/>
    </source>
</evidence>
<keyword evidence="3" id="KW-1185">Reference proteome</keyword>